<dbReference type="AlphaFoldDB" id="A0A0S1RSY8"/>
<dbReference type="InterPro" id="IPR002866">
    <property type="entry name" value="Maturase_MatK"/>
</dbReference>
<comment type="function">
    <text evidence="6 7">Usually encoded in the trnK tRNA gene intron. Probably assists in splicing its own and other chloroplast group II introns.</text>
</comment>
<evidence type="ECO:0000256" key="7">
    <source>
        <dbReference type="RuleBase" id="RU004226"/>
    </source>
</evidence>
<dbReference type="PANTHER" id="PTHR34811">
    <property type="entry name" value="MATURASE K"/>
    <property type="match status" value="1"/>
</dbReference>
<dbReference type="GO" id="GO:0008380">
    <property type="term" value="P:RNA splicing"/>
    <property type="evidence" value="ECO:0007669"/>
    <property type="project" value="UniProtKB-UniRule"/>
</dbReference>
<name>A0A0S1RSY8_9MAGN</name>
<evidence type="ECO:0000259" key="9">
    <source>
        <dbReference type="Pfam" id="PF01824"/>
    </source>
</evidence>
<evidence type="ECO:0000256" key="2">
    <source>
        <dbReference type="ARBA" id="ARBA00022640"/>
    </source>
</evidence>
<keyword evidence="7 10" id="KW-0150">Chloroplast</keyword>
<evidence type="ECO:0000313" key="10">
    <source>
        <dbReference type="EMBL" id="ALM01705.1"/>
    </source>
</evidence>
<dbReference type="InterPro" id="IPR024937">
    <property type="entry name" value="Domain_X"/>
</dbReference>
<organism evidence="10">
    <name type="scientific">Peperomia vestita</name>
    <dbReference type="NCBI Taxonomy" id="633692"/>
    <lineage>
        <taxon>Eukaryota</taxon>
        <taxon>Viridiplantae</taxon>
        <taxon>Streptophyta</taxon>
        <taxon>Embryophyta</taxon>
        <taxon>Tracheophyta</taxon>
        <taxon>Spermatophyta</taxon>
        <taxon>Magnoliopsida</taxon>
        <taxon>Magnoliidae</taxon>
        <taxon>Piperales</taxon>
        <taxon>Piperaceae</taxon>
        <taxon>Peperomia</taxon>
    </lineage>
</organism>
<accession>A0A0S1RSY8</accession>
<dbReference type="Pfam" id="PF01348">
    <property type="entry name" value="Intron_maturas2"/>
    <property type="match status" value="1"/>
</dbReference>
<evidence type="ECO:0000256" key="5">
    <source>
        <dbReference type="ARBA" id="ARBA00022884"/>
    </source>
</evidence>
<dbReference type="PANTHER" id="PTHR34811:SF1">
    <property type="entry name" value="MATURASE K"/>
    <property type="match status" value="1"/>
</dbReference>
<dbReference type="GO" id="GO:0003723">
    <property type="term" value="F:RNA binding"/>
    <property type="evidence" value="ECO:0007669"/>
    <property type="project" value="UniProtKB-KW"/>
</dbReference>
<evidence type="ECO:0000256" key="6">
    <source>
        <dbReference type="HAMAP-Rule" id="MF_01390"/>
    </source>
</evidence>
<comment type="similarity">
    <text evidence="1 6">Belongs to the intron maturase 2 family. MatK subfamily.</text>
</comment>
<comment type="subcellular location">
    <subcellularLocation>
        <location evidence="6">Plastid</location>
        <location evidence="6">Chloroplast</location>
    </subcellularLocation>
</comment>
<keyword evidence="4 6" id="KW-0819">tRNA processing</keyword>
<protein>
    <recommendedName>
        <fullName evidence="6">Maturase K</fullName>
    </recommendedName>
    <alternativeName>
        <fullName evidence="6">Intron maturase</fullName>
    </alternativeName>
</protein>
<feature type="domain" description="Domain X" evidence="8">
    <location>
        <begin position="371"/>
        <end position="481"/>
    </location>
</feature>
<keyword evidence="5 6" id="KW-0694">RNA-binding</keyword>
<feature type="domain" description="Maturase MatK N-terminal" evidence="9">
    <location>
        <begin position="1"/>
        <end position="343"/>
    </location>
</feature>
<dbReference type="HAMAP" id="MF_01390">
    <property type="entry name" value="MatK"/>
    <property type="match status" value="1"/>
</dbReference>
<proteinExistence type="inferred from homology"/>
<evidence type="ECO:0000259" key="8">
    <source>
        <dbReference type="Pfam" id="PF01348"/>
    </source>
</evidence>
<evidence type="ECO:0000256" key="1">
    <source>
        <dbReference type="ARBA" id="ARBA00006621"/>
    </source>
</evidence>
<dbReference type="EMBL" id="KR002911">
    <property type="protein sequence ID" value="ALM01705.1"/>
    <property type="molecule type" value="Genomic_DNA"/>
</dbReference>
<dbReference type="InterPro" id="IPR024942">
    <property type="entry name" value="Maturase_MatK_N"/>
</dbReference>
<keyword evidence="2 7" id="KW-0934">Plastid</keyword>
<dbReference type="GO" id="GO:0009507">
    <property type="term" value="C:chloroplast"/>
    <property type="evidence" value="ECO:0007669"/>
    <property type="project" value="UniProtKB-SubCell"/>
</dbReference>
<dbReference type="GO" id="GO:0008033">
    <property type="term" value="P:tRNA processing"/>
    <property type="evidence" value="ECO:0007669"/>
    <property type="project" value="UniProtKB-KW"/>
</dbReference>
<gene>
    <name evidence="6 10" type="primary">matK</name>
</gene>
<keyword evidence="3 6" id="KW-0507">mRNA processing</keyword>
<feature type="unsure residue" description="I or L" evidence="10">
    <location>
        <position position="121"/>
    </location>
</feature>
<dbReference type="Pfam" id="PF01824">
    <property type="entry name" value="MatK_N"/>
    <property type="match status" value="1"/>
</dbReference>
<geneLocation type="chloroplast" evidence="10"/>
<evidence type="ECO:0000256" key="4">
    <source>
        <dbReference type="ARBA" id="ARBA00022694"/>
    </source>
</evidence>
<dbReference type="GO" id="GO:0006397">
    <property type="term" value="P:mRNA processing"/>
    <property type="evidence" value="ECO:0007669"/>
    <property type="project" value="UniProtKB-KW"/>
</dbReference>
<sequence>MEKCKGYLETFISKQKRFLYPLLFQEYIYALGHDHDLNGPIPYESIEILGYGNKASSLIVKRLIIRMHKPNHFFIFCNKNDFQQNRLLGRKNNLDSKMISEVFSILAEIPFSFQLQLVSLLEKEREIAKSHNFNLRSIHSLFPLFEDNIIYLYHISDILIPYPIHPEILVQTLRSWIQDVPSLHLLRTFLYEYYHLDSLFSKIKKNSFLFQKKNERLSLFIYNSHVYEWEFIFLFLRKQSFHLRSISWEAFLERIHFYGKIEHLVVVVLCNDFQKVLWLFKDYFIHYVRYQGKSLLISKGTDLLMKKWRYHFIYLWQCNFHLWSQPHRIHLNEFKKCSFLFLGYVLSVRRNLSVVKSKMLENSFLMGTSIKKFETIVPIISIIASMSKEKFCNLLGHPTSKSIWTDLSDSDIIERFRRICINLSHYYSGCSKKQILYRLKYILRFSCARTLARKHKSTVRTFLKRLGPGFLREFLAEEEEVLSFILSRPYPTSYRSNKDKERIWYLDITHTNDLTNQE</sequence>
<evidence type="ECO:0000256" key="3">
    <source>
        <dbReference type="ARBA" id="ARBA00022664"/>
    </source>
</evidence>
<reference evidence="10" key="1">
    <citation type="journal article" date="2015" name="Taxon">
        <title>A revised infrageneric classification of the genus Peperomia (Piperaceae).</title>
        <authorList>
            <person name="Frenzke L."/>
            <person name="Scheiris E."/>
            <person name="Pino G."/>
            <person name="Symmank L."/>
            <person name="Goetghebeur P."/>
            <person name="Neinhuis C."/>
            <person name="Wanke S."/>
            <person name="Samain M.-S."/>
        </authorList>
    </citation>
    <scope>NUCLEOTIDE SEQUENCE</scope>
    <source>
        <strain evidence="10">Pe228</strain>
    </source>
</reference>